<protein>
    <submittedName>
        <fullName evidence="2">Uncharacterized protein</fullName>
    </submittedName>
</protein>
<evidence type="ECO:0000313" key="2">
    <source>
        <dbReference type="EMBL" id="KAG9345169.1"/>
    </source>
</evidence>
<comment type="caution">
    <text evidence="2">The sequence shown here is derived from an EMBL/GenBank/DDBJ whole genome shotgun (WGS) entry which is preliminary data.</text>
</comment>
<dbReference type="AlphaFoldDB" id="A0A8T2NYK5"/>
<name>A0A8T2NYK5_9TELE</name>
<feature type="region of interest" description="Disordered" evidence="1">
    <location>
        <begin position="1"/>
        <end position="31"/>
    </location>
</feature>
<evidence type="ECO:0000256" key="1">
    <source>
        <dbReference type="SAM" id="MobiDB-lite"/>
    </source>
</evidence>
<proteinExistence type="predicted"/>
<keyword evidence="3" id="KW-1185">Reference proteome</keyword>
<dbReference type="Proteomes" id="UP000824540">
    <property type="component" value="Unassembled WGS sequence"/>
</dbReference>
<feature type="region of interest" description="Disordered" evidence="1">
    <location>
        <begin position="71"/>
        <end position="91"/>
    </location>
</feature>
<sequence length="166" mass="17454">MSIPSVRSAPDPAPPTPPPRNTSHFTEAPTVSRILTVGDALFRPRGSVPCGHTLGPSDAVPRHGPELTVDLEEDLPNPPKTTVEPVSKPPPPAVTGNYAAMRLSWPPGPPVVCVLCWQESGGPPALEWGATEKTGQGRTRGNGRAAVCEKVNLTRAQPIDPALCLL</sequence>
<feature type="compositionally biased region" description="Pro residues" evidence="1">
    <location>
        <begin position="11"/>
        <end position="20"/>
    </location>
</feature>
<reference evidence="2" key="1">
    <citation type="thesis" date="2021" institute="BYU ScholarsArchive" country="Provo, UT, USA">
        <title>Applications of and Algorithms for Genome Assembly and Genomic Analyses with an Emphasis on Marine Teleosts.</title>
        <authorList>
            <person name="Pickett B.D."/>
        </authorList>
    </citation>
    <scope>NUCLEOTIDE SEQUENCE</scope>
    <source>
        <strain evidence="2">HI-2016</strain>
    </source>
</reference>
<accession>A0A8T2NYK5</accession>
<evidence type="ECO:0000313" key="3">
    <source>
        <dbReference type="Proteomes" id="UP000824540"/>
    </source>
</evidence>
<organism evidence="2 3">
    <name type="scientific">Albula glossodonta</name>
    <name type="common">roundjaw bonefish</name>
    <dbReference type="NCBI Taxonomy" id="121402"/>
    <lineage>
        <taxon>Eukaryota</taxon>
        <taxon>Metazoa</taxon>
        <taxon>Chordata</taxon>
        <taxon>Craniata</taxon>
        <taxon>Vertebrata</taxon>
        <taxon>Euteleostomi</taxon>
        <taxon>Actinopterygii</taxon>
        <taxon>Neopterygii</taxon>
        <taxon>Teleostei</taxon>
        <taxon>Albuliformes</taxon>
        <taxon>Albulidae</taxon>
        <taxon>Albula</taxon>
    </lineage>
</organism>
<gene>
    <name evidence="2" type="ORF">JZ751_009712</name>
</gene>
<dbReference type="EMBL" id="JAFBMS010000018">
    <property type="protein sequence ID" value="KAG9345169.1"/>
    <property type="molecule type" value="Genomic_DNA"/>
</dbReference>